<evidence type="ECO:0000313" key="3">
    <source>
        <dbReference type="EMBL" id="KAF2894864.1"/>
    </source>
</evidence>
<proteinExistence type="predicted"/>
<feature type="region of interest" description="Disordered" evidence="1">
    <location>
        <begin position="1"/>
        <end position="22"/>
    </location>
</feature>
<accession>A0A8K0CWH1</accession>
<gene>
    <name evidence="3" type="ORF">ILUMI_11311</name>
</gene>
<feature type="domain" description="PH" evidence="2">
    <location>
        <begin position="26"/>
        <end position="127"/>
    </location>
</feature>
<protein>
    <recommendedName>
        <fullName evidence="2">PH domain-containing protein</fullName>
    </recommendedName>
</protein>
<name>A0A8K0CWH1_IGNLU</name>
<sequence>MPTEVAMANHASSVIKNPEPSPVCSETKSGSLTLIAMNGRRQGVNVKVYRTSLEHFAVLYPQKKICRPLGVINLRHTNVETLNDKQQPGFKVRQQGYDTPMTLTFLCESPRDLDSWLVAFTSRCSPTLRHQSSLPIVEEDEEQ</sequence>
<dbReference type="InterPro" id="IPR001849">
    <property type="entry name" value="PH_domain"/>
</dbReference>
<reference evidence="3" key="1">
    <citation type="submission" date="2019-08" db="EMBL/GenBank/DDBJ databases">
        <title>The genome of the North American firefly Photinus pyralis.</title>
        <authorList>
            <consortium name="Photinus pyralis genome working group"/>
            <person name="Fallon T.R."/>
            <person name="Sander Lower S.E."/>
            <person name="Weng J.-K."/>
        </authorList>
    </citation>
    <scope>NUCLEOTIDE SEQUENCE</scope>
    <source>
        <strain evidence="3">TRF0915ILg1</strain>
        <tissue evidence="3">Whole body</tissue>
    </source>
</reference>
<evidence type="ECO:0000259" key="2">
    <source>
        <dbReference type="SMART" id="SM00233"/>
    </source>
</evidence>
<dbReference type="Proteomes" id="UP000801492">
    <property type="component" value="Unassembled WGS sequence"/>
</dbReference>
<comment type="caution">
    <text evidence="3">The sequence shown here is derived from an EMBL/GenBank/DDBJ whole genome shotgun (WGS) entry which is preliminary data.</text>
</comment>
<keyword evidence="4" id="KW-1185">Reference proteome</keyword>
<dbReference type="SUPFAM" id="SSF50729">
    <property type="entry name" value="PH domain-like"/>
    <property type="match status" value="1"/>
</dbReference>
<organism evidence="3 4">
    <name type="scientific">Ignelater luminosus</name>
    <name type="common">Cucubano</name>
    <name type="synonym">Pyrophorus luminosus</name>
    <dbReference type="NCBI Taxonomy" id="2038154"/>
    <lineage>
        <taxon>Eukaryota</taxon>
        <taxon>Metazoa</taxon>
        <taxon>Ecdysozoa</taxon>
        <taxon>Arthropoda</taxon>
        <taxon>Hexapoda</taxon>
        <taxon>Insecta</taxon>
        <taxon>Pterygota</taxon>
        <taxon>Neoptera</taxon>
        <taxon>Endopterygota</taxon>
        <taxon>Coleoptera</taxon>
        <taxon>Polyphaga</taxon>
        <taxon>Elateriformia</taxon>
        <taxon>Elateroidea</taxon>
        <taxon>Elateridae</taxon>
        <taxon>Agrypninae</taxon>
        <taxon>Pyrophorini</taxon>
        <taxon>Ignelater</taxon>
    </lineage>
</organism>
<dbReference type="EMBL" id="VTPC01006523">
    <property type="protein sequence ID" value="KAF2894864.1"/>
    <property type="molecule type" value="Genomic_DNA"/>
</dbReference>
<evidence type="ECO:0000256" key="1">
    <source>
        <dbReference type="SAM" id="MobiDB-lite"/>
    </source>
</evidence>
<dbReference type="AlphaFoldDB" id="A0A8K0CWH1"/>
<evidence type="ECO:0000313" key="4">
    <source>
        <dbReference type="Proteomes" id="UP000801492"/>
    </source>
</evidence>
<dbReference type="OrthoDB" id="6538124at2759"/>
<dbReference type="SMART" id="SM00233">
    <property type="entry name" value="PH"/>
    <property type="match status" value="1"/>
</dbReference>